<evidence type="ECO:0000256" key="1">
    <source>
        <dbReference type="ARBA" id="ARBA00006291"/>
    </source>
</evidence>
<name>A0A2J6X5W0_9BACT</name>
<dbReference type="Gene3D" id="3.30.160.540">
    <property type="match status" value="1"/>
</dbReference>
<dbReference type="InterPro" id="IPR007874">
    <property type="entry name" value="MinC_N"/>
</dbReference>
<evidence type="ECO:0000259" key="6">
    <source>
        <dbReference type="Pfam" id="PF03775"/>
    </source>
</evidence>
<dbReference type="GO" id="GO:0000917">
    <property type="term" value="P:division septum assembly"/>
    <property type="evidence" value="ECO:0007669"/>
    <property type="project" value="UniProtKB-KW"/>
</dbReference>
<dbReference type="GO" id="GO:0051302">
    <property type="term" value="P:regulation of cell division"/>
    <property type="evidence" value="ECO:0007669"/>
    <property type="project" value="InterPro"/>
</dbReference>
<reference evidence="8 9" key="1">
    <citation type="submission" date="2018-01" db="EMBL/GenBank/DDBJ databases">
        <title>Metagenomic assembled genomes from two thermal pools in the Uzon Caldera, Kamchatka, Russia.</title>
        <authorList>
            <person name="Wilkins L."/>
            <person name="Ettinger C."/>
        </authorList>
    </citation>
    <scope>NUCLEOTIDE SEQUENCE [LARGE SCALE GENOMIC DNA]</scope>
    <source>
        <strain evidence="8">ARK-10</strain>
    </source>
</reference>
<dbReference type="Pfam" id="PF03775">
    <property type="entry name" value="MinC_C"/>
    <property type="match status" value="1"/>
</dbReference>
<dbReference type="GO" id="GO:0000902">
    <property type="term" value="P:cell morphogenesis"/>
    <property type="evidence" value="ECO:0007669"/>
    <property type="project" value="InterPro"/>
</dbReference>
<protein>
    <submittedName>
        <fullName evidence="8">Uncharacterized protein</fullName>
    </submittedName>
</protein>
<dbReference type="Gene3D" id="2.160.20.70">
    <property type="match status" value="1"/>
</dbReference>
<feature type="domain" description="Septum formation inhibitor MinC N-terminal" evidence="7">
    <location>
        <begin position="6"/>
        <end position="69"/>
    </location>
</feature>
<comment type="similarity">
    <text evidence="1">Belongs to the MinC family.</text>
</comment>
<evidence type="ECO:0000313" key="8">
    <source>
        <dbReference type="EMBL" id="PMP82039.1"/>
    </source>
</evidence>
<dbReference type="Pfam" id="PF05209">
    <property type="entry name" value="MinC_N"/>
    <property type="match status" value="1"/>
</dbReference>
<keyword evidence="2" id="KW-0132">Cell division</keyword>
<dbReference type="PANTHER" id="PTHR34108">
    <property type="entry name" value="SEPTUM SITE-DETERMINING PROTEIN MINC"/>
    <property type="match status" value="1"/>
</dbReference>
<dbReference type="InterPro" id="IPR016098">
    <property type="entry name" value="CAP/MinC_C"/>
</dbReference>
<dbReference type="PANTHER" id="PTHR34108:SF1">
    <property type="entry name" value="SEPTUM SITE-DETERMINING PROTEIN MINC"/>
    <property type="match status" value="1"/>
</dbReference>
<gene>
    <name evidence="8" type="ORF">C0175_04380</name>
</gene>
<evidence type="ECO:0000256" key="5">
    <source>
        <dbReference type="ARBA" id="ARBA00025606"/>
    </source>
</evidence>
<dbReference type="EMBL" id="PNIX01000259">
    <property type="protein sequence ID" value="PMP82039.1"/>
    <property type="molecule type" value="Genomic_DNA"/>
</dbReference>
<keyword evidence="3" id="KW-0717">Septation</keyword>
<evidence type="ECO:0000313" key="9">
    <source>
        <dbReference type="Proteomes" id="UP000236910"/>
    </source>
</evidence>
<proteinExistence type="inferred from homology"/>
<dbReference type="Proteomes" id="UP000236910">
    <property type="component" value="Unassembled WGS sequence"/>
</dbReference>
<dbReference type="InterPro" id="IPR013033">
    <property type="entry name" value="MinC"/>
</dbReference>
<sequence>MKDFVSLKGINGDVVLKIDPTAPFEEVLNIIKSLIESERNFFSKGFLTIDTQGKELSEDEISKLQDLLNGINVSFRINEEKKLFVENKETPKQSVFVINHTVRSGQVFRYNGSIVILGNVNPDGVVESESDVYVFGVIKGKVTARRRVVALGFQQQYLNINGLEIDFKTPEKSRKPWVFEIGEDNKINFSQLDAREAKPVRRRKDG</sequence>
<accession>A0A2J6X5W0</accession>
<comment type="function">
    <text evidence="5">Cell division inhibitor that blocks the formation of polar Z ring septums. Rapidly oscillates between the poles of the cell to destabilize FtsZ filaments that have formed before they mature into polar Z rings. Prevents FtsZ polymerization.</text>
</comment>
<dbReference type="InterPro" id="IPR036145">
    <property type="entry name" value="MinC_C_sf"/>
</dbReference>
<organism evidence="8 9">
    <name type="scientific">Caldisericum exile</name>
    <dbReference type="NCBI Taxonomy" id="693075"/>
    <lineage>
        <taxon>Bacteria</taxon>
        <taxon>Pseudomonadati</taxon>
        <taxon>Caldisericota/Cryosericota group</taxon>
        <taxon>Caldisericota</taxon>
        <taxon>Caldisericia</taxon>
        <taxon>Caldisericales</taxon>
        <taxon>Caldisericaceae</taxon>
        <taxon>Caldisericum</taxon>
    </lineage>
</organism>
<evidence type="ECO:0000259" key="7">
    <source>
        <dbReference type="Pfam" id="PF05209"/>
    </source>
</evidence>
<dbReference type="InterPro" id="IPR005526">
    <property type="entry name" value="Septum_form_inhib_MinC_C"/>
</dbReference>
<keyword evidence="4" id="KW-0131">Cell cycle</keyword>
<comment type="caution">
    <text evidence="8">The sequence shown here is derived from an EMBL/GenBank/DDBJ whole genome shotgun (WGS) entry which is preliminary data.</text>
</comment>
<dbReference type="GO" id="GO:1901891">
    <property type="term" value="P:regulation of cell septum assembly"/>
    <property type="evidence" value="ECO:0007669"/>
    <property type="project" value="InterPro"/>
</dbReference>
<feature type="domain" description="Septum formation inhibitor MinC C-terminal" evidence="6">
    <location>
        <begin position="97"/>
        <end position="165"/>
    </location>
</feature>
<evidence type="ECO:0000256" key="2">
    <source>
        <dbReference type="ARBA" id="ARBA00022618"/>
    </source>
</evidence>
<evidence type="ECO:0000256" key="4">
    <source>
        <dbReference type="ARBA" id="ARBA00023306"/>
    </source>
</evidence>
<dbReference type="SUPFAM" id="SSF63848">
    <property type="entry name" value="Cell-division inhibitor MinC, C-terminal domain"/>
    <property type="match status" value="1"/>
</dbReference>
<evidence type="ECO:0000256" key="3">
    <source>
        <dbReference type="ARBA" id="ARBA00023210"/>
    </source>
</evidence>
<dbReference type="AlphaFoldDB" id="A0A2J6X5W0"/>